<dbReference type="RefSeq" id="WP_335915811.1">
    <property type="nucleotide sequence ID" value="NZ_JBAMYB010000021.1"/>
</dbReference>
<evidence type="ECO:0000256" key="2">
    <source>
        <dbReference type="SAM" id="Phobius"/>
    </source>
</evidence>
<dbReference type="Proteomes" id="UP001531129">
    <property type="component" value="Unassembled WGS sequence"/>
</dbReference>
<reference evidence="4 5" key="1">
    <citation type="submission" date="2024-01" db="EMBL/GenBank/DDBJ databases">
        <title>Draft genome sequences of three bacterial strains isolated from Acacia saligna represent a potential new species within the genus Rhizobium.</title>
        <authorList>
            <person name="Tambong J.T."/>
            <person name="Mnasri B."/>
        </authorList>
    </citation>
    <scope>NUCLEOTIDE SEQUENCE [LARGE SCALE GENOMIC DNA]</scope>
    <source>
        <strain evidence="4 5">1AS12I</strain>
    </source>
</reference>
<keyword evidence="2" id="KW-1133">Transmembrane helix</keyword>
<keyword evidence="1 4" id="KW-0413">Isomerase</keyword>
<evidence type="ECO:0000313" key="5">
    <source>
        <dbReference type="Proteomes" id="UP001531129"/>
    </source>
</evidence>
<keyword evidence="5" id="KW-1185">Reference proteome</keyword>
<evidence type="ECO:0000313" key="4">
    <source>
        <dbReference type="EMBL" id="MEI1252202.1"/>
    </source>
</evidence>
<proteinExistence type="predicted"/>
<organism evidence="4 5">
    <name type="scientific">Rhizobium aouanii</name>
    <dbReference type="NCBI Taxonomy" id="3118145"/>
    <lineage>
        <taxon>Bacteria</taxon>
        <taxon>Pseudomonadati</taxon>
        <taxon>Pseudomonadota</taxon>
        <taxon>Alphaproteobacteria</taxon>
        <taxon>Hyphomicrobiales</taxon>
        <taxon>Rhizobiaceae</taxon>
        <taxon>Rhizobium/Agrobacterium group</taxon>
        <taxon>Rhizobium</taxon>
    </lineage>
</organism>
<evidence type="ECO:0000256" key="1">
    <source>
        <dbReference type="PROSITE-ProRule" id="PRU00278"/>
    </source>
</evidence>
<protein>
    <submittedName>
        <fullName evidence="4">Peptidylprolyl isomerase</fullName>
    </submittedName>
</protein>
<dbReference type="EMBL" id="JBAMYC010000022">
    <property type="protein sequence ID" value="MEI1252202.1"/>
    <property type="molecule type" value="Genomic_DNA"/>
</dbReference>
<gene>
    <name evidence="4" type="ORF">V8Q02_30020</name>
</gene>
<keyword evidence="2" id="KW-0472">Membrane</keyword>
<keyword evidence="1" id="KW-0697">Rotamase</keyword>
<keyword evidence="2" id="KW-0812">Transmembrane</keyword>
<accession>A0ABU8CV93</accession>
<name>A0ABU8CV93_9HYPH</name>
<dbReference type="PROSITE" id="PS50198">
    <property type="entry name" value="PPIC_PPIASE_2"/>
    <property type="match status" value="1"/>
</dbReference>
<comment type="caution">
    <text evidence="4">The sequence shown here is derived from an EMBL/GenBank/DDBJ whole genome shotgun (WGS) entry which is preliminary data.</text>
</comment>
<feature type="domain" description="PpiC" evidence="3">
    <location>
        <begin position="118"/>
        <end position="233"/>
    </location>
</feature>
<sequence>MNAVRKILSEPLVQFLFLGGVVFGVYSVMDSSPPAANKRLIEVGGGQFAQMVETFSKTWQRPPTQAELKGLIDSYVKEEVFYREGQKMGLDQNDTVFRRRMQQKMEFLLEPSVEELTPKPGELESYLKAHAEDYRLPPQFAFRQVFFKSDRTGDKGETAAALALATLKADAAMSGSSLGDTTLLPLRMDLTSADLIAARFDEGFVKELSSAPTGQWFGPMRSQYGSHLVLVEEAITGGAPSLDDIKAAVQLDWESGRRKEVADRRYTEMKRQYEVKVLIPTDVTASPVETSGVQ</sequence>
<dbReference type="InterPro" id="IPR000297">
    <property type="entry name" value="PPIase_PpiC"/>
</dbReference>
<evidence type="ECO:0000259" key="3">
    <source>
        <dbReference type="PROSITE" id="PS50198"/>
    </source>
</evidence>
<feature type="transmembrane region" description="Helical" evidence="2">
    <location>
        <begin position="12"/>
        <end position="29"/>
    </location>
</feature>
<dbReference type="Pfam" id="PF13145">
    <property type="entry name" value="Rotamase_2"/>
    <property type="match status" value="1"/>
</dbReference>
<dbReference type="GO" id="GO:0016853">
    <property type="term" value="F:isomerase activity"/>
    <property type="evidence" value="ECO:0007669"/>
    <property type="project" value="UniProtKB-KW"/>
</dbReference>